<dbReference type="GO" id="GO:0046336">
    <property type="term" value="P:ethanolamine catabolic process"/>
    <property type="evidence" value="ECO:0007669"/>
    <property type="project" value="UniProtKB-UniRule"/>
</dbReference>
<keyword evidence="3 5" id="KW-0170">Cobalt</keyword>
<evidence type="ECO:0000256" key="6">
    <source>
        <dbReference type="SAM" id="MobiDB-lite"/>
    </source>
</evidence>
<keyword evidence="2 5" id="KW-0456">Lyase</keyword>
<evidence type="ECO:0000256" key="1">
    <source>
        <dbReference type="ARBA" id="ARBA00022628"/>
    </source>
</evidence>
<dbReference type="PIRSF" id="PIRSF018982">
    <property type="entry name" value="EutC"/>
    <property type="match status" value="1"/>
</dbReference>
<dbReference type="Gene3D" id="3.40.50.11240">
    <property type="entry name" value="Ethanolamine ammonia-lyase light chain (EutC)"/>
    <property type="match status" value="1"/>
</dbReference>
<reference evidence="7 8" key="1">
    <citation type="submission" date="2019-02" db="EMBL/GenBank/DDBJ databases">
        <title>Siculibacillus lacustris gen. nov., sp. nov., a new rosette-forming bacterium isolated from a freshwater crater lake (Lake St. Ana, Romania).</title>
        <authorList>
            <person name="Felfoldi T."/>
            <person name="Marton Z."/>
            <person name="Szabo A."/>
            <person name="Mentes A."/>
            <person name="Boka K."/>
            <person name="Marialigeti K."/>
            <person name="Mathe I."/>
            <person name="Koncz M."/>
            <person name="Schumann P."/>
            <person name="Toth E."/>
        </authorList>
    </citation>
    <scope>NUCLEOTIDE SEQUENCE [LARGE SCALE GENOMIC DNA]</scope>
    <source>
        <strain evidence="7 8">SA-279</strain>
    </source>
</reference>
<dbReference type="GO" id="GO:0009350">
    <property type="term" value="C:ethanolamine ammonia-lyase complex"/>
    <property type="evidence" value="ECO:0007669"/>
    <property type="project" value="UniProtKB-UniRule"/>
</dbReference>
<comment type="catalytic activity">
    <reaction evidence="5">
        <text>ethanolamine = acetaldehyde + NH4(+)</text>
        <dbReference type="Rhea" id="RHEA:15313"/>
        <dbReference type="ChEBI" id="CHEBI:15343"/>
        <dbReference type="ChEBI" id="CHEBI:28938"/>
        <dbReference type="ChEBI" id="CHEBI:57603"/>
        <dbReference type="EC" id="4.3.1.7"/>
    </reaction>
</comment>
<comment type="similarity">
    <text evidence="5">Belongs to the EutC family.</text>
</comment>
<dbReference type="AlphaFoldDB" id="A0A4Q9VJG9"/>
<evidence type="ECO:0000313" key="7">
    <source>
        <dbReference type="EMBL" id="TBW35215.1"/>
    </source>
</evidence>
<name>A0A4Q9VJG9_9HYPH</name>
<dbReference type="GO" id="GO:0008851">
    <property type="term" value="F:ethanolamine ammonia-lyase activity"/>
    <property type="evidence" value="ECO:0007669"/>
    <property type="project" value="UniProtKB-UniRule"/>
</dbReference>
<dbReference type="PANTHER" id="PTHR39330">
    <property type="entry name" value="ETHANOLAMINE AMMONIA-LYASE LIGHT CHAIN"/>
    <property type="match status" value="1"/>
</dbReference>
<dbReference type="Gene3D" id="1.10.30.40">
    <property type="entry name" value="Ethanolamine ammonia-lyase light chain (EutC), N-terminal domain"/>
    <property type="match status" value="1"/>
</dbReference>
<keyword evidence="1 5" id="KW-0846">Cobalamin</keyword>
<organism evidence="7 8">
    <name type="scientific">Siculibacillus lacustris</name>
    <dbReference type="NCBI Taxonomy" id="1549641"/>
    <lineage>
        <taxon>Bacteria</taxon>
        <taxon>Pseudomonadati</taxon>
        <taxon>Pseudomonadota</taxon>
        <taxon>Alphaproteobacteria</taxon>
        <taxon>Hyphomicrobiales</taxon>
        <taxon>Ancalomicrobiaceae</taxon>
        <taxon>Siculibacillus</taxon>
    </lineage>
</organism>
<dbReference type="Proteomes" id="UP000292781">
    <property type="component" value="Unassembled WGS sequence"/>
</dbReference>
<proteinExistence type="inferred from homology"/>
<protein>
    <recommendedName>
        <fullName evidence="5">Ethanolamine ammonia-lyase small subunit</fullName>
        <shortName evidence="5">EAL small subunit</shortName>
        <ecNumber evidence="5">4.3.1.7</ecNumber>
    </recommendedName>
</protein>
<comment type="pathway">
    <text evidence="5">Amine and polyamine degradation; ethanolamine degradation.</text>
</comment>
<dbReference type="NCBIfam" id="NF003971">
    <property type="entry name" value="PRK05465.1"/>
    <property type="match status" value="1"/>
</dbReference>
<sequence>MTVPVDDGFAALRRMTRARIGLGRAGDALPNAPLLAFQMAHAKARDAVHGAVDLDRLTADLAPHPVIRVESAALDRATYLRRPDLGRRLAAGAAERLPAGPFDVAVVIGDGLSAAAVDAHGATTALALIARLGDLTIAPIVVASGARVALGDPIGAALGAEVVVMLIGERPGLSAADSLGAYLTFQPVPGRRDSERNCVSNIHGHGLSPAAAADKLAWLVREARRLGLSGVELKEDSPSEALTAPSATALPGGA</sequence>
<evidence type="ECO:0000313" key="8">
    <source>
        <dbReference type="Proteomes" id="UP000292781"/>
    </source>
</evidence>
<feature type="binding site" evidence="5">
    <location>
        <position position="148"/>
    </location>
    <ligand>
        <name>adenosylcob(III)alamin</name>
        <dbReference type="ChEBI" id="CHEBI:18408"/>
    </ligand>
</feature>
<evidence type="ECO:0000256" key="4">
    <source>
        <dbReference type="ARBA" id="ARBA00024446"/>
    </source>
</evidence>
<dbReference type="GO" id="GO:0031471">
    <property type="term" value="C:ethanolamine degradation polyhedral organelle"/>
    <property type="evidence" value="ECO:0007669"/>
    <property type="project" value="UniProtKB-UniRule"/>
</dbReference>
<keyword evidence="8" id="KW-1185">Reference proteome</keyword>
<comment type="function">
    <text evidence="5">Catalyzes the deamination of various vicinal amino-alcohols to oxo compounds. Allows this organism to utilize ethanolamine as the sole source of nitrogen and carbon in the presence of external vitamin B12.</text>
</comment>
<dbReference type="EMBL" id="SJFN01000027">
    <property type="protein sequence ID" value="TBW35215.1"/>
    <property type="molecule type" value="Genomic_DNA"/>
</dbReference>
<dbReference type="PANTHER" id="PTHR39330:SF1">
    <property type="entry name" value="ETHANOLAMINE AMMONIA-LYASE SMALL SUBUNIT"/>
    <property type="match status" value="1"/>
</dbReference>
<feature type="binding site" evidence="5">
    <location>
        <position position="169"/>
    </location>
    <ligand>
        <name>adenosylcob(III)alamin</name>
        <dbReference type="ChEBI" id="CHEBI:18408"/>
    </ligand>
</feature>
<dbReference type="GO" id="GO:0031419">
    <property type="term" value="F:cobalamin binding"/>
    <property type="evidence" value="ECO:0007669"/>
    <property type="project" value="UniProtKB-UniRule"/>
</dbReference>
<dbReference type="HAMAP" id="MF_00601">
    <property type="entry name" value="EutC"/>
    <property type="match status" value="1"/>
</dbReference>
<evidence type="ECO:0000256" key="3">
    <source>
        <dbReference type="ARBA" id="ARBA00023285"/>
    </source>
</evidence>
<evidence type="ECO:0000256" key="5">
    <source>
        <dbReference type="HAMAP-Rule" id="MF_00601"/>
    </source>
</evidence>
<feature type="binding site" evidence="5">
    <location>
        <position position="198"/>
    </location>
    <ligand>
        <name>adenosylcob(III)alamin</name>
        <dbReference type="ChEBI" id="CHEBI:18408"/>
    </ligand>
</feature>
<dbReference type="RefSeq" id="WP_131310709.1">
    <property type="nucleotide sequence ID" value="NZ_SJFN01000027.1"/>
</dbReference>
<dbReference type="InterPro" id="IPR042255">
    <property type="entry name" value="EutC_N"/>
</dbReference>
<comment type="caution">
    <text evidence="7">The sequence shown here is derived from an EMBL/GenBank/DDBJ whole genome shotgun (WGS) entry which is preliminary data.</text>
</comment>
<dbReference type="InterPro" id="IPR042251">
    <property type="entry name" value="EutC_C"/>
</dbReference>
<dbReference type="Pfam" id="PF05985">
    <property type="entry name" value="EutC"/>
    <property type="match status" value="1"/>
</dbReference>
<gene>
    <name evidence="5" type="primary">eutC</name>
    <name evidence="7" type="ORF">EYW49_16395</name>
</gene>
<feature type="region of interest" description="Disordered" evidence="6">
    <location>
        <begin position="234"/>
        <end position="254"/>
    </location>
</feature>
<keyword evidence="4 5" id="KW-1283">Bacterial microcompartment</keyword>
<dbReference type="OrthoDB" id="114248at2"/>
<comment type="cofactor">
    <cofactor evidence="5">
        <name>adenosylcob(III)alamin</name>
        <dbReference type="ChEBI" id="CHEBI:18408"/>
    </cofactor>
    <text evidence="5">Binds between the large and small subunits.</text>
</comment>
<dbReference type="EC" id="4.3.1.7" evidence="5"/>
<comment type="subunit">
    <text evidence="5">The basic unit is a heterodimer which dimerizes to form tetramers. The heterotetramers trimerize; 6 large subunits form a core ring with 6 small subunits projecting outwards.</text>
</comment>
<comment type="subcellular location">
    <subcellularLocation>
        <location evidence="5">Bacterial microcompartment</location>
    </subcellularLocation>
</comment>
<accession>A0A4Q9VJG9</accession>
<dbReference type="GO" id="GO:0006520">
    <property type="term" value="P:amino acid metabolic process"/>
    <property type="evidence" value="ECO:0007669"/>
    <property type="project" value="InterPro"/>
</dbReference>
<dbReference type="UniPathway" id="UPA00560"/>
<evidence type="ECO:0000256" key="2">
    <source>
        <dbReference type="ARBA" id="ARBA00023239"/>
    </source>
</evidence>
<dbReference type="InterPro" id="IPR009246">
    <property type="entry name" value="EutC"/>
</dbReference>